<comment type="catalytic activity">
    <reaction evidence="8 10">
        <text>oxaloacetate + H(+) = pyruvate + CO2</text>
        <dbReference type="Rhea" id="RHEA:15641"/>
        <dbReference type="ChEBI" id="CHEBI:15361"/>
        <dbReference type="ChEBI" id="CHEBI:15378"/>
        <dbReference type="ChEBI" id="CHEBI:16452"/>
        <dbReference type="ChEBI" id="CHEBI:16526"/>
        <dbReference type="EC" id="4.1.1.112"/>
    </reaction>
</comment>
<evidence type="ECO:0000256" key="9">
    <source>
        <dbReference type="PIRSR" id="PIRSR605493-1"/>
    </source>
</evidence>
<reference evidence="11" key="1">
    <citation type="submission" date="2022-05" db="EMBL/GenBank/DDBJ databases">
        <title>Single-amplified genomics reveal most streamlined microbe among free-living bacteria.</title>
        <authorList>
            <person name="Roda-Garcia J."/>
            <person name="Haro-Moreno J.M."/>
            <person name="Rodriguez-Valera F."/>
            <person name="Almagro-Moreno S."/>
            <person name="Lopez-Perez M."/>
        </authorList>
    </citation>
    <scope>NUCLEOTIDE SEQUENCE</scope>
    <source>
        <strain evidence="11">TMED112-D2-2</strain>
    </source>
</reference>
<dbReference type="GO" id="GO:0047443">
    <property type="term" value="F:4-hydroxy-4-methyl-2-oxoglutarate aldolase activity"/>
    <property type="evidence" value="ECO:0007669"/>
    <property type="project" value="UniProtKB-EC"/>
</dbReference>
<gene>
    <name evidence="11" type="primary">rraA</name>
    <name evidence="11" type="ORF">M9B40_03220</name>
</gene>
<feature type="binding site" evidence="9">
    <location>
        <position position="93"/>
    </location>
    <ligand>
        <name>substrate</name>
    </ligand>
</feature>
<dbReference type="EC" id="4.1.1.112" evidence="10"/>
<evidence type="ECO:0000256" key="1">
    <source>
        <dbReference type="ARBA" id="ARBA00001342"/>
    </source>
</evidence>
<evidence type="ECO:0000256" key="7">
    <source>
        <dbReference type="ARBA" id="ARBA00025046"/>
    </source>
</evidence>
<dbReference type="InterPro" id="IPR005493">
    <property type="entry name" value="RraA/RraA-like"/>
</dbReference>
<dbReference type="Gene3D" id="3.50.30.40">
    <property type="entry name" value="Ribonuclease E inhibitor RraA/RraA-like"/>
    <property type="match status" value="1"/>
</dbReference>
<evidence type="ECO:0000256" key="10">
    <source>
        <dbReference type="RuleBase" id="RU004338"/>
    </source>
</evidence>
<evidence type="ECO:0000256" key="8">
    <source>
        <dbReference type="ARBA" id="ARBA00047973"/>
    </source>
</evidence>
<dbReference type="Proteomes" id="UP001056381">
    <property type="component" value="Chromosome"/>
</dbReference>
<feature type="binding site" evidence="9">
    <location>
        <position position="94"/>
    </location>
    <ligand>
        <name>Mg(2+)</name>
        <dbReference type="ChEBI" id="CHEBI:18420"/>
    </ligand>
</feature>
<keyword evidence="9" id="KW-0460">Magnesium</keyword>
<comment type="subunit">
    <text evidence="4 10">Homotrimer.</text>
</comment>
<evidence type="ECO:0000256" key="2">
    <source>
        <dbReference type="ARBA" id="ARBA00001968"/>
    </source>
</evidence>
<proteinExistence type="inferred from homology"/>
<dbReference type="SUPFAM" id="SSF89562">
    <property type="entry name" value="RraA-like"/>
    <property type="match status" value="1"/>
</dbReference>
<comment type="catalytic activity">
    <reaction evidence="1 10">
        <text>4-hydroxy-4-methyl-2-oxoglutarate = 2 pyruvate</text>
        <dbReference type="Rhea" id="RHEA:22748"/>
        <dbReference type="ChEBI" id="CHEBI:15361"/>
        <dbReference type="ChEBI" id="CHEBI:58276"/>
        <dbReference type="EC" id="4.1.3.17"/>
    </reaction>
</comment>
<evidence type="ECO:0000256" key="6">
    <source>
        <dbReference type="ARBA" id="ARBA00023239"/>
    </source>
</evidence>
<dbReference type="PANTHER" id="PTHR33254:SF4">
    <property type="entry name" value="4-HYDROXY-4-METHYL-2-OXOGLUTARATE ALDOLASE 3-RELATED"/>
    <property type="match status" value="1"/>
</dbReference>
<dbReference type="Pfam" id="PF03737">
    <property type="entry name" value="RraA-like"/>
    <property type="match status" value="1"/>
</dbReference>
<dbReference type="NCBIfam" id="NF006875">
    <property type="entry name" value="PRK09372.1"/>
    <property type="match status" value="1"/>
</dbReference>
<dbReference type="GO" id="GO:0008948">
    <property type="term" value="F:oxaloacetate decarboxylase activity"/>
    <property type="evidence" value="ECO:0007669"/>
    <property type="project" value="UniProtKB-EC"/>
</dbReference>
<keyword evidence="12" id="KW-1185">Reference proteome</keyword>
<keyword evidence="5 9" id="KW-0479">Metal-binding</keyword>
<dbReference type="AlphaFoldDB" id="A0A9Q8TXM3"/>
<comment type="similarity">
    <text evidence="3 10">Belongs to the class II aldolase/RraA-like family.</text>
</comment>
<sequence length="158" mass="17307">MNTPDISDLYYSLPVIVDFNAYGKKDLVSGKIETVSCLNDNSKVREVLSTDGTNSILIVDGHASKEVALMGDKVAGIAKENKWEAVVINGYIRDVEHLHNIDLGIYALGTSPKKSNKENKGEISVDIQVQGVDIKPGYWAYIDQNGIIISPEELKINS</sequence>
<accession>A0A9Q8TXM3</accession>
<organism evidence="11 12">
    <name type="scientific">SAR86 cluster bacterium</name>
    <dbReference type="NCBI Taxonomy" id="2030880"/>
    <lineage>
        <taxon>Bacteria</taxon>
        <taxon>Pseudomonadati</taxon>
        <taxon>Pseudomonadota</taxon>
        <taxon>Gammaproteobacteria</taxon>
        <taxon>SAR86 cluster</taxon>
    </lineage>
</organism>
<comment type="function">
    <text evidence="7 10">Catalyzes the aldol cleavage of 4-hydroxy-4-methyl-2-oxoglutarate (HMG) into 2 molecules of pyruvate. Also contains a secondary oxaloacetate (OAA) decarboxylase activity due to the common pyruvate enolate transition state formed following C-C bond cleavage in the retro-aldol and decarboxylation reactions.</text>
</comment>
<dbReference type="GO" id="GO:0051252">
    <property type="term" value="P:regulation of RNA metabolic process"/>
    <property type="evidence" value="ECO:0007669"/>
    <property type="project" value="InterPro"/>
</dbReference>
<comment type="cofactor">
    <cofactor evidence="9">
        <name>Mg(2+)</name>
        <dbReference type="ChEBI" id="CHEBI:18420"/>
    </cofactor>
</comment>
<evidence type="ECO:0000256" key="3">
    <source>
        <dbReference type="ARBA" id="ARBA00008621"/>
    </source>
</evidence>
<evidence type="ECO:0000256" key="5">
    <source>
        <dbReference type="ARBA" id="ARBA00022723"/>
    </source>
</evidence>
<feature type="binding site" evidence="9">
    <location>
        <begin position="71"/>
        <end position="74"/>
    </location>
    <ligand>
        <name>substrate</name>
    </ligand>
</feature>
<evidence type="ECO:0000313" key="12">
    <source>
        <dbReference type="Proteomes" id="UP001056381"/>
    </source>
</evidence>
<protein>
    <recommendedName>
        <fullName evidence="10">4-hydroxy-4-methyl-2-oxoglutarate aldolase</fullName>
        <shortName evidence="10">HMG aldolase</shortName>
        <ecNumber evidence="10">4.1.1.112</ecNumber>
        <ecNumber evidence="10">4.1.3.17</ecNumber>
    </recommendedName>
    <alternativeName>
        <fullName evidence="10">Oxaloacetate decarboxylase</fullName>
    </alternativeName>
</protein>
<comment type="cofactor">
    <cofactor evidence="2 10">
        <name>a divalent metal cation</name>
        <dbReference type="ChEBI" id="CHEBI:60240"/>
    </cofactor>
</comment>
<dbReference type="EC" id="4.1.3.17" evidence="10"/>
<evidence type="ECO:0000313" key="11">
    <source>
        <dbReference type="EMBL" id="URQ62754.1"/>
    </source>
</evidence>
<dbReference type="GO" id="GO:0046872">
    <property type="term" value="F:metal ion binding"/>
    <property type="evidence" value="ECO:0007669"/>
    <property type="project" value="UniProtKB-KW"/>
</dbReference>
<dbReference type="EMBL" id="CP097966">
    <property type="protein sequence ID" value="URQ62754.1"/>
    <property type="molecule type" value="Genomic_DNA"/>
</dbReference>
<dbReference type="CDD" id="cd16841">
    <property type="entry name" value="RraA_family"/>
    <property type="match status" value="1"/>
</dbReference>
<dbReference type="GO" id="GO:0008428">
    <property type="term" value="F:ribonuclease inhibitor activity"/>
    <property type="evidence" value="ECO:0007669"/>
    <property type="project" value="InterPro"/>
</dbReference>
<dbReference type="NCBIfam" id="TIGR01935">
    <property type="entry name" value="NOT-MenG"/>
    <property type="match status" value="1"/>
</dbReference>
<dbReference type="InterPro" id="IPR036704">
    <property type="entry name" value="RraA/RraA-like_sf"/>
</dbReference>
<keyword evidence="6 10" id="KW-0456">Lyase</keyword>
<dbReference type="InterPro" id="IPR010203">
    <property type="entry name" value="RraA"/>
</dbReference>
<name>A0A9Q8TXM3_9GAMM</name>
<evidence type="ECO:0000256" key="4">
    <source>
        <dbReference type="ARBA" id="ARBA00011233"/>
    </source>
</evidence>
<dbReference type="PANTHER" id="PTHR33254">
    <property type="entry name" value="4-HYDROXY-4-METHYL-2-OXOGLUTARATE ALDOLASE 3-RELATED"/>
    <property type="match status" value="1"/>
</dbReference>